<feature type="domain" description="Cupin type-2" evidence="2">
    <location>
        <begin position="34"/>
        <end position="100"/>
    </location>
</feature>
<dbReference type="InterPro" id="IPR014710">
    <property type="entry name" value="RmlC-like_jellyroll"/>
</dbReference>
<dbReference type="SUPFAM" id="SSF51182">
    <property type="entry name" value="RmlC-like cupins"/>
    <property type="match status" value="1"/>
</dbReference>
<evidence type="ECO:0000313" key="3">
    <source>
        <dbReference type="EMBL" id="TMP39839.1"/>
    </source>
</evidence>
<evidence type="ECO:0000256" key="1">
    <source>
        <dbReference type="ARBA" id="ARBA00022723"/>
    </source>
</evidence>
<accession>A0A5S3X5T1</accession>
<sequence>MTPISKDNAEHYLWGAQCDGWHLVKSTALSVIQERVPPGGAERRHYHSRAEQFFFVLSGVATLEVDGAVHTLQSHQGLYVPAGIAHQLSNTHHEDLIFIVTSTPPSHGDRVELGATHN</sequence>
<evidence type="ECO:0000259" key="2">
    <source>
        <dbReference type="Pfam" id="PF07883"/>
    </source>
</evidence>
<name>A0A5S3X5T1_9GAMM</name>
<dbReference type="RefSeq" id="WP_138543085.1">
    <property type="nucleotide sequence ID" value="NZ_PNCJ01000004.1"/>
</dbReference>
<dbReference type="Pfam" id="PF07883">
    <property type="entry name" value="Cupin_2"/>
    <property type="match status" value="1"/>
</dbReference>
<dbReference type="InterPro" id="IPR013096">
    <property type="entry name" value="Cupin_2"/>
</dbReference>
<dbReference type="Gene3D" id="2.60.120.10">
    <property type="entry name" value="Jelly Rolls"/>
    <property type="match status" value="1"/>
</dbReference>
<dbReference type="AlphaFoldDB" id="A0A5S3X5T1"/>
<gene>
    <name evidence="3" type="ORF">CWB98_00795</name>
</gene>
<evidence type="ECO:0000313" key="4">
    <source>
        <dbReference type="Proteomes" id="UP000306719"/>
    </source>
</evidence>
<protein>
    <submittedName>
        <fullName evidence="3">Cupin domain-containing protein</fullName>
    </submittedName>
</protein>
<reference evidence="4" key="2">
    <citation type="submission" date="2019-06" db="EMBL/GenBank/DDBJ databases">
        <title>Co-occurence of chitin degradation, pigmentation and bioactivity in marine Pseudoalteromonas.</title>
        <authorList>
            <person name="Sonnenschein E.C."/>
            <person name="Bech P.K."/>
        </authorList>
    </citation>
    <scope>NUCLEOTIDE SEQUENCE [LARGE SCALE GENOMIC DNA]</scope>
    <source>
        <strain evidence="4">S2599</strain>
    </source>
</reference>
<reference evidence="3 4" key="1">
    <citation type="submission" date="2018-01" db="EMBL/GenBank/DDBJ databases">
        <authorList>
            <person name="Paulsen S."/>
            <person name="Gram L.K."/>
        </authorList>
    </citation>
    <scope>NUCLEOTIDE SEQUENCE [LARGE SCALE GENOMIC DNA]</scope>
    <source>
        <strain evidence="3 4">S2599</strain>
    </source>
</reference>
<dbReference type="OrthoDB" id="9806121at2"/>
<proteinExistence type="predicted"/>
<dbReference type="PANTHER" id="PTHR35848">
    <property type="entry name" value="OXALATE-BINDING PROTEIN"/>
    <property type="match status" value="1"/>
</dbReference>
<dbReference type="GO" id="GO:0046872">
    <property type="term" value="F:metal ion binding"/>
    <property type="evidence" value="ECO:0007669"/>
    <property type="project" value="UniProtKB-KW"/>
</dbReference>
<dbReference type="EMBL" id="PNCJ01000004">
    <property type="protein sequence ID" value="TMP39839.1"/>
    <property type="molecule type" value="Genomic_DNA"/>
</dbReference>
<organism evidence="3 4">
    <name type="scientific">Pseudoalteromonas rubra</name>
    <dbReference type="NCBI Taxonomy" id="43658"/>
    <lineage>
        <taxon>Bacteria</taxon>
        <taxon>Pseudomonadati</taxon>
        <taxon>Pseudomonadota</taxon>
        <taxon>Gammaproteobacteria</taxon>
        <taxon>Alteromonadales</taxon>
        <taxon>Pseudoalteromonadaceae</taxon>
        <taxon>Pseudoalteromonas</taxon>
    </lineage>
</organism>
<dbReference type="Proteomes" id="UP000306719">
    <property type="component" value="Unassembled WGS sequence"/>
</dbReference>
<dbReference type="PANTHER" id="PTHR35848:SF9">
    <property type="entry name" value="SLL1358 PROTEIN"/>
    <property type="match status" value="1"/>
</dbReference>
<keyword evidence="1" id="KW-0479">Metal-binding</keyword>
<dbReference type="InterPro" id="IPR011051">
    <property type="entry name" value="RmlC_Cupin_sf"/>
</dbReference>
<comment type="caution">
    <text evidence="3">The sequence shown here is derived from an EMBL/GenBank/DDBJ whole genome shotgun (WGS) entry which is preliminary data.</text>
</comment>
<dbReference type="InterPro" id="IPR051610">
    <property type="entry name" value="GPI/OXD"/>
</dbReference>